<accession>W7LC94</accession>
<dbReference type="GO" id="GO:0005886">
    <property type="term" value="C:plasma membrane"/>
    <property type="evidence" value="ECO:0007669"/>
    <property type="project" value="UniProtKB-SubCell"/>
</dbReference>
<organism evidence="8 9">
    <name type="scientific">Cytobacillus firmus DS1</name>
    <dbReference type="NCBI Taxonomy" id="1307436"/>
    <lineage>
        <taxon>Bacteria</taxon>
        <taxon>Bacillati</taxon>
        <taxon>Bacillota</taxon>
        <taxon>Bacilli</taxon>
        <taxon>Bacillales</taxon>
        <taxon>Bacillaceae</taxon>
        <taxon>Cytobacillus</taxon>
    </lineage>
</organism>
<dbReference type="PANTHER" id="PTHR45138:SF9">
    <property type="entry name" value="DIGUANYLATE CYCLASE DGCM-RELATED"/>
    <property type="match status" value="1"/>
</dbReference>
<name>W7LC94_CYTFI</name>
<dbReference type="EMBL" id="APVL01000001">
    <property type="protein sequence ID" value="EWG12817.1"/>
    <property type="molecule type" value="Genomic_DNA"/>
</dbReference>
<dbReference type="FunFam" id="3.30.70.270:FF:000001">
    <property type="entry name" value="Diguanylate cyclase domain protein"/>
    <property type="match status" value="1"/>
</dbReference>
<sequence>MKKTIRLSIHWLILGLLTFAMLGTYTGSVISSVVVSKNNLEKNYLIENQYYAQKLAAVTDSLFDNMIKNLTMEARNEELLTNDSRKIHKELDFILQSTTYFNSTFFADKTGRVVASAPDMDLNGTKLTSVGVKSSLEKKVPIISKPYVGVTGKLIMLISVPVFDESGSYKGFLAGTIYLHEDNSLIQVLGQHPKHKNNSYVYVVDSEGNIIYHPDKSRINDNVKENKVVQHVLEGRNGNLEVTNTKGISMLAGYASVTSTSKWGIVSQTPKESVMEPTFEMARQVSLIAILFMLFVFALSLIMLKKIVNPIRNLAFYANQMTTEPSRPAPQIPNWYFELKELKRAILIAVDFYQTKLTNAESESNLDPLTGFYNRRFLERKINDYNMYSIILFDIDHFKAVNDQFGHQTGDEVLKFLSELVKRETRASDLCFRIGGEEFLIILPETDIHITKSVAERIRKTTECTLSPTGKPITVSMGISSFPAAADSFSELMNKTDQALYKAKQEGRNRVVTAVYNKEGRL</sequence>
<dbReference type="Pfam" id="PF00990">
    <property type="entry name" value="GGDEF"/>
    <property type="match status" value="1"/>
</dbReference>
<dbReference type="InterPro" id="IPR050469">
    <property type="entry name" value="Diguanylate_Cyclase"/>
</dbReference>
<reference evidence="8 9" key="2">
    <citation type="journal article" date="2016" name="Sci. Rep.">
        <title>A novel serine protease, Sep1, from Bacillus firmus DS-1 has nematicidal activity and degrades multiple intestinal-associated nematode proteins.</title>
        <authorList>
            <person name="Geng C."/>
            <person name="Nie X."/>
            <person name="Tang Z."/>
            <person name="Zhang Y."/>
            <person name="Lin J."/>
            <person name="Sun M."/>
            <person name="Peng D."/>
        </authorList>
    </citation>
    <scope>NUCLEOTIDE SEQUENCE [LARGE SCALE GENOMIC DNA]</scope>
    <source>
        <strain evidence="8 9">DS1</strain>
    </source>
</reference>
<evidence type="ECO:0000256" key="5">
    <source>
        <dbReference type="ARBA" id="ARBA00023136"/>
    </source>
</evidence>
<keyword evidence="4 6" id="KW-1133">Transmembrane helix</keyword>
<dbReference type="Gene3D" id="3.30.70.270">
    <property type="match status" value="1"/>
</dbReference>
<evidence type="ECO:0000259" key="7">
    <source>
        <dbReference type="PROSITE" id="PS50887"/>
    </source>
</evidence>
<dbReference type="PATRIC" id="fig|1307436.3.peg.66"/>
<dbReference type="CDD" id="cd01949">
    <property type="entry name" value="GGDEF"/>
    <property type="match status" value="1"/>
</dbReference>
<evidence type="ECO:0000256" key="4">
    <source>
        <dbReference type="ARBA" id="ARBA00022989"/>
    </source>
</evidence>
<dbReference type="CDD" id="cd18773">
    <property type="entry name" value="PDC1_HK_sensor"/>
    <property type="match status" value="1"/>
</dbReference>
<dbReference type="InterPro" id="IPR029151">
    <property type="entry name" value="Sensor-like_sf"/>
</dbReference>
<feature type="domain" description="GGDEF" evidence="7">
    <location>
        <begin position="386"/>
        <end position="516"/>
    </location>
</feature>
<keyword evidence="3 6" id="KW-0812">Transmembrane</keyword>
<protein>
    <submittedName>
        <fullName evidence="8">Diguanylate cyclase</fullName>
    </submittedName>
</protein>
<dbReference type="AlphaFoldDB" id="W7LC94"/>
<dbReference type="Pfam" id="PF02743">
    <property type="entry name" value="dCache_1"/>
    <property type="match status" value="1"/>
</dbReference>
<dbReference type="GO" id="GO:0052621">
    <property type="term" value="F:diguanylate cyclase activity"/>
    <property type="evidence" value="ECO:0007669"/>
    <property type="project" value="TreeGrafter"/>
</dbReference>
<dbReference type="InterPro" id="IPR033479">
    <property type="entry name" value="dCache_1"/>
</dbReference>
<dbReference type="InterPro" id="IPR029787">
    <property type="entry name" value="Nucleotide_cyclase"/>
</dbReference>
<evidence type="ECO:0000256" key="3">
    <source>
        <dbReference type="ARBA" id="ARBA00022692"/>
    </source>
</evidence>
<dbReference type="InterPro" id="IPR000160">
    <property type="entry name" value="GGDEF_dom"/>
</dbReference>
<evidence type="ECO:0000256" key="2">
    <source>
        <dbReference type="ARBA" id="ARBA00022475"/>
    </source>
</evidence>
<dbReference type="PROSITE" id="PS50887">
    <property type="entry name" value="GGDEF"/>
    <property type="match status" value="1"/>
</dbReference>
<evidence type="ECO:0000313" key="8">
    <source>
        <dbReference type="EMBL" id="EWG12817.1"/>
    </source>
</evidence>
<dbReference type="SMART" id="SM00267">
    <property type="entry name" value="GGDEF"/>
    <property type="match status" value="1"/>
</dbReference>
<dbReference type="Proteomes" id="UP000019270">
    <property type="component" value="Unassembled WGS sequence"/>
</dbReference>
<dbReference type="OrthoDB" id="9759607at2"/>
<dbReference type="InterPro" id="IPR043128">
    <property type="entry name" value="Rev_trsase/Diguanyl_cyclase"/>
</dbReference>
<evidence type="ECO:0000256" key="6">
    <source>
        <dbReference type="SAM" id="Phobius"/>
    </source>
</evidence>
<gene>
    <name evidence="8" type="ORF">PBF_00290</name>
</gene>
<reference evidence="9" key="1">
    <citation type="submission" date="2013-03" db="EMBL/GenBank/DDBJ databases">
        <title>Draft genome sequence of Bacillus firmus DS1.</title>
        <authorList>
            <person name="Peng D."/>
            <person name="Zhu L."/>
            <person name="Sun M."/>
        </authorList>
    </citation>
    <scope>NUCLEOTIDE SEQUENCE [LARGE SCALE GENOMIC DNA]</scope>
    <source>
        <strain evidence="9">DS1</strain>
    </source>
</reference>
<proteinExistence type="predicted"/>
<dbReference type="CDD" id="cd12912">
    <property type="entry name" value="PDC2_MCP_like"/>
    <property type="match status" value="1"/>
</dbReference>
<keyword evidence="2" id="KW-1003">Cell membrane</keyword>
<dbReference type="RefSeq" id="WP_051488769.1">
    <property type="nucleotide sequence ID" value="NZ_APVL01000001.1"/>
</dbReference>
<comment type="subcellular location">
    <subcellularLocation>
        <location evidence="1">Cell membrane</location>
        <topology evidence="1">Multi-pass membrane protein</topology>
    </subcellularLocation>
</comment>
<dbReference type="SUPFAM" id="SSF103190">
    <property type="entry name" value="Sensory domain-like"/>
    <property type="match status" value="2"/>
</dbReference>
<dbReference type="Gene3D" id="3.30.450.20">
    <property type="entry name" value="PAS domain"/>
    <property type="match status" value="1"/>
</dbReference>
<dbReference type="eggNOG" id="COG2199">
    <property type="taxonomic scope" value="Bacteria"/>
</dbReference>
<dbReference type="PANTHER" id="PTHR45138">
    <property type="entry name" value="REGULATORY COMPONENTS OF SENSORY TRANSDUCTION SYSTEM"/>
    <property type="match status" value="1"/>
</dbReference>
<evidence type="ECO:0000313" key="9">
    <source>
        <dbReference type="Proteomes" id="UP000019270"/>
    </source>
</evidence>
<evidence type="ECO:0000256" key="1">
    <source>
        <dbReference type="ARBA" id="ARBA00004651"/>
    </source>
</evidence>
<comment type="caution">
    <text evidence="8">The sequence shown here is derived from an EMBL/GenBank/DDBJ whole genome shotgun (WGS) entry which is preliminary data.</text>
</comment>
<dbReference type="SUPFAM" id="SSF55073">
    <property type="entry name" value="Nucleotide cyclase"/>
    <property type="match status" value="1"/>
</dbReference>
<keyword evidence="5 6" id="KW-0472">Membrane</keyword>
<feature type="transmembrane region" description="Helical" evidence="6">
    <location>
        <begin position="285"/>
        <end position="304"/>
    </location>
</feature>
<dbReference type="NCBIfam" id="TIGR00254">
    <property type="entry name" value="GGDEF"/>
    <property type="match status" value="1"/>
</dbReference>